<dbReference type="EMBL" id="QDKL01000003">
    <property type="protein sequence ID" value="RZF20864.1"/>
    <property type="molecule type" value="Genomic_DNA"/>
</dbReference>
<evidence type="ECO:0000313" key="2">
    <source>
        <dbReference type="Proteomes" id="UP000443582"/>
    </source>
</evidence>
<dbReference type="RefSeq" id="WP_115363096.1">
    <property type="nucleotide sequence ID" value="NZ_QDKL01000003.1"/>
</dbReference>
<keyword evidence="2" id="KW-1185">Reference proteome</keyword>
<evidence type="ECO:0008006" key="3">
    <source>
        <dbReference type="Google" id="ProtNLM"/>
    </source>
</evidence>
<gene>
    <name evidence="1" type="ORF">DAY19_12840</name>
</gene>
<accession>A0ABY0ID28</accession>
<name>A0ABY0ID28_9BACT</name>
<evidence type="ECO:0000313" key="1">
    <source>
        <dbReference type="EMBL" id="RZF20864.1"/>
    </source>
</evidence>
<comment type="caution">
    <text evidence="1">The sequence shown here is derived from an EMBL/GenBank/DDBJ whole genome shotgun (WGS) entry which is preliminary data.</text>
</comment>
<organism evidence="1 2">
    <name type="scientific">Halobacteriovorax vibrionivorans</name>
    <dbReference type="NCBI Taxonomy" id="2152716"/>
    <lineage>
        <taxon>Bacteria</taxon>
        <taxon>Pseudomonadati</taxon>
        <taxon>Bdellovibrionota</taxon>
        <taxon>Bacteriovoracia</taxon>
        <taxon>Bacteriovoracales</taxon>
        <taxon>Halobacteriovoraceae</taxon>
        <taxon>Halobacteriovorax</taxon>
    </lineage>
</organism>
<dbReference type="Proteomes" id="UP000443582">
    <property type="component" value="Unassembled WGS sequence"/>
</dbReference>
<proteinExistence type="predicted"/>
<sequence>MIDINEQFQAVIKDLQSGKRPNCSYSKQDIKVFKDEFIRLNDKRDWQALIPLLCILDNTITLDHDLYPQIIHAIKECDDNEVLVLILGVARKQIIDEHHKRGERLPFDFLEVLEGLIGHSNPEVFEWNLRLIEGLGSQSIFFKEAILKAKPGFFARFNQHKKACTEIIELLERRWG</sequence>
<reference evidence="2" key="1">
    <citation type="journal article" date="2019" name="Int. J. Syst. Evol. Microbiol.">
        <title>Halobacteriovorax valvorus sp. nov., a novel prokaryotic predator isolated from coastal seawater of China.</title>
        <authorList>
            <person name="Chen M.-X."/>
        </authorList>
    </citation>
    <scope>NUCLEOTIDE SEQUENCE [LARGE SCALE GENOMIC DNA]</scope>
    <source>
        <strain evidence="2">BL9</strain>
    </source>
</reference>
<protein>
    <recommendedName>
        <fullName evidence="3">Hemerythrin-like domain-containing protein</fullName>
    </recommendedName>
</protein>